<dbReference type="PANTHER" id="PTHR19848">
    <property type="entry name" value="WD40 REPEAT PROTEIN"/>
    <property type="match status" value="1"/>
</dbReference>
<comment type="caution">
    <text evidence="4">The sequence shown here is derived from an EMBL/GenBank/DDBJ whole genome shotgun (WGS) entry which is preliminary data.</text>
</comment>
<keyword evidence="5" id="KW-1185">Reference proteome</keyword>
<dbReference type="Proteomes" id="UP001151582">
    <property type="component" value="Unassembled WGS sequence"/>
</dbReference>
<sequence>YWNDIHDHKSARIRDIDAEHPLTLVSNVDIRDQGAITGMALSPDGTLLATCCNLGSVKLWDLASFTMVQKLRDATEPNIDEFYVCKFTPDHSHLIVGGKLKDRMRWSEADDDNHILPCPIKIFNVTSSKVVARLDGHSEEILCIKRLQFKGDNYLISTSQDGYVIRWKLDDDWCTLLEKKAMEDGVTCMAFTVSFVPNTGNKYFLGACDDNIKLYDFENASLLKTFENIYSSYCDCGKFIECLEVPIPGQSEATVADASAMLVSQADNGANSKTNGKSKANATAVVKPLELPTRPFAYFVTRGVELLDAENNTIASRPNTCTLHRLLYPNSEYDSFDLEEIRRYHHAEYVSNSWLIKVASNGRYLCAPTLTGQTFVFHLPTGKVTAVLKGHEEIEVRDVLFHPSRNLLFTSADDGCVKVYTQTPDAIEREIEACLNGGAYATKSAGGLNTSAPCEDDAPVDID</sequence>
<evidence type="ECO:0000313" key="4">
    <source>
        <dbReference type="EMBL" id="KAJ1976922.1"/>
    </source>
</evidence>
<proteinExistence type="predicted"/>
<feature type="repeat" description="WD" evidence="3">
    <location>
        <begin position="36"/>
        <end position="70"/>
    </location>
</feature>
<keyword evidence="2" id="KW-0677">Repeat</keyword>
<evidence type="ECO:0000256" key="2">
    <source>
        <dbReference type="ARBA" id="ARBA00022737"/>
    </source>
</evidence>
<evidence type="ECO:0008006" key="6">
    <source>
        <dbReference type="Google" id="ProtNLM"/>
    </source>
</evidence>
<organism evidence="4 5">
    <name type="scientific">Dimargaris verticillata</name>
    <dbReference type="NCBI Taxonomy" id="2761393"/>
    <lineage>
        <taxon>Eukaryota</taxon>
        <taxon>Fungi</taxon>
        <taxon>Fungi incertae sedis</taxon>
        <taxon>Zoopagomycota</taxon>
        <taxon>Kickxellomycotina</taxon>
        <taxon>Dimargaritomycetes</taxon>
        <taxon>Dimargaritales</taxon>
        <taxon>Dimargaritaceae</taxon>
        <taxon>Dimargaris</taxon>
    </lineage>
</organism>
<gene>
    <name evidence="4" type="ORF">H4R34_003793</name>
</gene>
<dbReference type="SUPFAM" id="SSF50978">
    <property type="entry name" value="WD40 repeat-like"/>
    <property type="match status" value="1"/>
</dbReference>
<evidence type="ECO:0000256" key="1">
    <source>
        <dbReference type="ARBA" id="ARBA00022574"/>
    </source>
</evidence>
<dbReference type="SMART" id="SM00320">
    <property type="entry name" value="WD40"/>
    <property type="match status" value="4"/>
</dbReference>
<dbReference type="InterPro" id="IPR001680">
    <property type="entry name" value="WD40_rpt"/>
</dbReference>
<keyword evidence="1 3" id="KW-0853">WD repeat</keyword>
<dbReference type="InterPro" id="IPR036322">
    <property type="entry name" value="WD40_repeat_dom_sf"/>
</dbReference>
<dbReference type="PANTHER" id="PTHR19848:SF8">
    <property type="entry name" value="F-BOX AND WD REPEAT DOMAIN CONTAINING 7"/>
    <property type="match status" value="1"/>
</dbReference>
<dbReference type="OrthoDB" id="5588835at2759"/>
<dbReference type="AlphaFoldDB" id="A0A9W8AZD1"/>
<dbReference type="EMBL" id="JANBQB010000389">
    <property type="protein sequence ID" value="KAJ1976922.1"/>
    <property type="molecule type" value="Genomic_DNA"/>
</dbReference>
<name>A0A9W8AZD1_9FUNG</name>
<evidence type="ECO:0000313" key="5">
    <source>
        <dbReference type="Proteomes" id="UP001151582"/>
    </source>
</evidence>
<dbReference type="InterPro" id="IPR015943">
    <property type="entry name" value="WD40/YVTN_repeat-like_dom_sf"/>
</dbReference>
<reference evidence="4" key="1">
    <citation type="submission" date="2022-07" db="EMBL/GenBank/DDBJ databases">
        <title>Phylogenomic reconstructions and comparative analyses of Kickxellomycotina fungi.</title>
        <authorList>
            <person name="Reynolds N.K."/>
            <person name="Stajich J.E."/>
            <person name="Barry K."/>
            <person name="Grigoriev I.V."/>
            <person name="Crous P."/>
            <person name="Smith M.E."/>
        </authorList>
    </citation>
    <scope>NUCLEOTIDE SEQUENCE</scope>
    <source>
        <strain evidence="4">RSA 567</strain>
    </source>
</reference>
<evidence type="ECO:0000256" key="3">
    <source>
        <dbReference type="PROSITE-ProRule" id="PRU00221"/>
    </source>
</evidence>
<accession>A0A9W8AZD1</accession>
<dbReference type="PROSITE" id="PS50082">
    <property type="entry name" value="WD_REPEATS_2"/>
    <property type="match status" value="1"/>
</dbReference>
<dbReference type="Pfam" id="PF00400">
    <property type="entry name" value="WD40"/>
    <property type="match status" value="3"/>
</dbReference>
<protein>
    <recommendedName>
        <fullName evidence="6">WD40-repeat-containing domain protein</fullName>
    </recommendedName>
</protein>
<feature type="non-terminal residue" evidence="4">
    <location>
        <position position="1"/>
    </location>
</feature>
<dbReference type="Gene3D" id="2.130.10.10">
    <property type="entry name" value="YVTN repeat-like/Quinoprotein amine dehydrogenase"/>
    <property type="match status" value="2"/>
</dbReference>